<sequence>MTSSWSAIDVNAHTLLPSRWLIHRRTAGCASADRAVRRCVVTLASSRAWLLLMAGCASACSAPGPQAAGTGPAGRPAERALRPSGAAPVELGRIVSRARASFRSTRQGLFSEGAAHRIDLEGGAARIRAKPSARAARRGRARQLQALAEARTAAELTARRRALRGPLLEGAPGELQPGSALTLATRSIARAGHECVNGEGRVRMAADGGAERAFETCSELWKNHEMNAEQAFRFPERPGGRGDLVVRVSARLGATDAAPSVASDARGLVLGAPPGQRFVYGHGTWIDASGRRVPVPARWADGHIELRVPASVVEESGYPALLDPEVGPEIGTEPPVPVQQDAGFDPEIATDGTSYVVVFEDLSRIRAVRVGARGDALDLDWLDLGEESAGQYLPSVAYGGGRYLVTWSQYGDDARITIRGRVMRPDGTLEGPASFPISTSAEGVYPSVEWNGERFVTAWLSLADDGADDVRATLVDPSGSAVPGAERALSTSGRASRPAVGAGADVSVVAWDEDVAGGGARAIRAARVASDGTALDAFGVQLSEDPGNARLVALASGGTSFLATWVRDDPTSTIRGAVLRADGTIAARDFPISRPSPGTGAPAAAFDGSSYLVAWADERDGRAMYGARVSAEGVVQGTDDVRLADGSPRSVLDSDRSALAWNGSRFLLAFHGHGIEGSLIGPDLALAAGRLGLSPLPNRQGAPRVAWTGESYLVAWTDEPDPDREHMAARAVRVSAAGEVVDPVGIELASSAFAIDLASNGGGASVLTWSALGAGGDHVRRVSGDGALGESVAVSSLHLSATPSVASNGDGYLVTFVERTAEEPFVFTASGRLLDASGSAGPVFPIVPSVGAESHATPLRAGQGYLVAYLKAGLHLVPVSRTGDVGEGFLLSSAPAAIAGATDGTDTLVVWTESADGWPEGGDGPVQGRIYGTGGWRGEAFLISPMSAGHAAAVAWDGASYQVVWEEAETHRLRIRAVAPDGTPGMEALLVDDACNAPMLARGEDGRFLLSYDKLGPAARTRRVVSRLLGWEPSLGPGAGGGAGGSGGAGLGAGEGGTVEPGAGGNGGAEPAAGGSGSGGAEPDAGGNGGAEPAAGGRAENGGGGDTSSVAAGSSRIDGTDDTSDDAQCSAHGAGSRSAYIGLTVALFGLALIARRCSTRSAQDAQAGRSA</sequence>
<evidence type="ECO:0000256" key="1">
    <source>
        <dbReference type="SAM" id="MobiDB-lite"/>
    </source>
</evidence>
<reference evidence="2 3" key="1">
    <citation type="journal article" date="2007" name="Nat. Biotechnol.">
        <title>Complete genome sequence of the myxobacterium Sorangium cellulosum.</title>
        <authorList>
            <person name="Schneiker S."/>
            <person name="Perlova O."/>
            <person name="Kaiser O."/>
            <person name="Gerth K."/>
            <person name="Alici A."/>
            <person name="Altmeyer M.O."/>
            <person name="Bartels D."/>
            <person name="Bekel T."/>
            <person name="Beyer S."/>
            <person name="Bode E."/>
            <person name="Bode H.B."/>
            <person name="Bolten C.J."/>
            <person name="Choudhuri J.V."/>
            <person name="Doss S."/>
            <person name="Elnakady Y.A."/>
            <person name="Frank B."/>
            <person name="Gaigalat L."/>
            <person name="Goesmann A."/>
            <person name="Groeger C."/>
            <person name="Gross F."/>
            <person name="Jelsbak L."/>
            <person name="Jelsbak L."/>
            <person name="Kalinowski J."/>
            <person name="Kegler C."/>
            <person name="Knauber T."/>
            <person name="Konietzny S."/>
            <person name="Kopp M."/>
            <person name="Krause L."/>
            <person name="Krug D."/>
            <person name="Linke B."/>
            <person name="Mahmud T."/>
            <person name="Martinez-Arias R."/>
            <person name="McHardy A.C."/>
            <person name="Merai M."/>
            <person name="Meyer F."/>
            <person name="Mormann S."/>
            <person name="Munoz-Dorado J."/>
            <person name="Perez J."/>
            <person name="Pradella S."/>
            <person name="Rachid S."/>
            <person name="Raddatz G."/>
            <person name="Rosenau F."/>
            <person name="Rueckert C."/>
            <person name="Sasse F."/>
            <person name="Scharfe M."/>
            <person name="Schuster S.C."/>
            <person name="Suen G."/>
            <person name="Treuner-Lange A."/>
            <person name="Velicer G.J."/>
            <person name="Vorholter F.-J."/>
            <person name="Weissman K.J."/>
            <person name="Welch R.D."/>
            <person name="Wenzel S.C."/>
            <person name="Whitworth D.E."/>
            <person name="Wilhelm S."/>
            <person name="Wittmann C."/>
            <person name="Bloecker H."/>
            <person name="Puehler A."/>
            <person name="Mueller R."/>
        </authorList>
    </citation>
    <scope>NUCLEOTIDE SEQUENCE [LARGE SCALE GENOMIC DNA]</scope>
    <source>
        <strain evidence="3">So ce56</strain>
    </source>
</reference>
<accession>A9EV20</accession>
<dbReference type="AlphaFoldDB" id="A9EV20"/>
<feature type="region of interest" description="Disordered" evidence="1">
    <location>
        <begin position="63"/>
        <end position="83"/>
    </location>
</feature>
<keyword evidence="3" id="KW-1185">Reference proteome</keyword>
<dbReference type="eggNOG" id="COG2931">
    <property type="taxonomic scope" value="Bacteria"/>
</dbReference>
<dbReference type="HOGENOM" id="CLU_274054_0_0_7"/>
<name>A9EV20_SORC5</name>
<evidence type="ECO:0000313" key="3">
    <source>
        <dbReference type="Proteomes" id="UP000002139"/>
    </source>
</evidence>
<feature type="compositionally biased region" description="Gly residues" evidence="1">
    <location>
        <begin position="1037"/>
        <end position="1090"/>
    </location>
</feature>
<evidence type="ECO:0000313" key="2">
    <source>
        <dbReference type="EMBL" id="CAN91152.1"/>
    </source>
</evidence>
<feature type="compositionally biased region" description="Low complexity" evidence="1">
    <location>
        <begin position="63"/>
        <end position="75"/>
    </location>
</feature>
<feature type="region of interest" description="Disordered" evidence="1">
    <location>
        <begin position="1032"/>
        <end position="1133"/>
    </location>
</feature>
<dbReference type="EMBL" id="AM746676">
    <property type="protein sequence ID" value="CAN91152.1"/>
    <property type="molecule type" value="Genomic_DNA"/>
</dbReference>
<organism evidence="2 3">
    <name type="scientific">Sorangium cellulosum (strain So ce56)</name>
    <name type="common">Polyangium cellulosum (strain So ce56)</name>
    <dbReference type="NCBI Taxonomy" id="448385"/>
    <lineage>
        <taxon>Bacteria</taxon>
        <taxon>Pseudomonadati</taxon>
        <taxon>Myxococcota</taxon>
        <taxon>Polyangia</taxon>
        <taxon>Polyangiales</taxon>
        <taxon>Polyangiaceae</taxon>
        <taxon>Sorangium</taxon>
    </lineage>
</organism>
<protein>
    <submittedName>
        <fullName evidence="2">Exported protein with glycine-rich C-terminal domain</fullName>
    </submittedName>
</protein>
<dbReference type="KEGG" id="scl:sce0995"/>
<proteinExistence type="predicted"/>
<gene>
    <name evidence="2" type="ordered locus">sce0995</name>
</gene>
<dbReference type="Proteomes" id="UP000002139">
    <property type="component" value="Chromosome"/>
</dbReference>